<reference evidence="1 2" key="1">
    <citation type="submission" date="2021-06" db="EMBL/GenBank/DDBJ databases">
        <authorList>
            <person name="Kallberg Y."/>
            <person name="Tangrot J."/>
            <person name="Rosling A."/>
        </authorList>
    </citation>
    <scope>NUCLEOTIDE SEQUENCE [LARGE SCALE GENOMIC DNA]</scope>
    <source>
        <strain evidence="1 2">120-4 pot B 10/14</strain>
    </source>
</reference>
<dbReference type="EMBL" id="CAJVQB010054458">
    <property type="protein sequence ID" value="CAG8836830.1"/>
    <property type="molecule type" value="Genomic_DNA"/>
</dbReference>
<protein>
    <submittedName>
        <fullName evidence="1">26086_t:CDS:1</fullName>
    </submittedName>
</protein>
<evidence type="ECO:0000313" key="2">
    <source>
        <dbReference type="Proteomes" id="UP000789901"/>
    </source>
</evidence>
<dbReference type="Proteomes" id="UP000789901">
    <property type="component" value="Unassembled WGS sequence"/>
</dbReference>
<evidence type="ECO:0000313" key="1">
    <source>
        <dbReference type="EMBL" id="CAG8836830.1"/>
    </source>
</evidence>
<keyword evidence="2" id="KW-1185">Reference proteome</keyword>
<organism evidence="1 2">
    <name type="scientific">Gigaspora margarita</name>
    <dbReference type="NCBI Taxonomy" id="4874"/>
    <lineage>
        <taxon>Eukaryota</taxon>
        <taxon>Fungi</taxon>
        <taxon>Fungi incertae sedis</taxon>
        <taxon>Mucoromycota</taxon>
        <taxon>Glomeromycotina</taxon>
        <taxon>Glomeromycetes</taxon>
        <taxon>Diversisporales</taxon>
        <taxon>Gigasporaceae</taxon>
        <taxon>Gigaspora</taxon>
    </lineage>
</organism>
<sequence length="200" mass="22890">VKSETEKKAETTPERDLIATTKTEPIITTPSRKVILELLECSTPDYGTYEVQNQIIDQGLKQTNEIEELVKNRHKKVTTKETNNSLVQKKKNSMEISFGPNSRSLKESVNEINPKETNIYNSIWASKSEETPSTISQKREIYNFVLWNISKEVQGNRIRRCLNFYGKATIVRTQEHGKTKAVYVQLTARATSRIEALQKA</sequence>
<name>A0ABN7WNV0_GIGMA</name>
<feature type="non-terminal residue" evidence="1">
    <location>
        <position position="1"/>
    </location>
</feature>
<comment type="caution">
    <text evidence="1">The sequence shown here is derived from an EMBL/GenBank/DDBJ whole genome shotgun (WGS) entry which is preliminary data.</text>
</comment>
<accession>A0ABN7WNV0</accession>
<proteinExistence type="predicted"/>
<gene>
    <name evidence="1" type="ORF">GMARGA_LOCUS33228</name>
</gene>